<reference evidence="1 2" key="1">
    <citation type="journal article" date="2017" name="Int. J. Syst. Evol. Microbiol.">
        <title>Bacillus notoginsengisoli sp. nov., a novel bacterium isolated from the rhizosphere of Panax notoginseng.</title>
        <authorList>
            <person name="Zhang M.Y."/>
            <person name="Cheng J."/>
            <person name="Cai Y."/>
            <person name="Zhang T.Y."/>
            <person name="Wu Y.Y."/>
            <person name="Manikprabhu D."/>
            <person name="Li W.J."/>
            <person name="Zhang Y.X."/>
        </authorList>
    </citation>
    <scope>NUCLEOTIDE SEQUENCE [LARGE SCALE GENOMIC DNA]</scope>
    <source>
        <strain evidence="1 2">JCM 30743</strain>
    </source>
</reference>
<comment type="caution">
    <text evidence="1">The sequence shown here is derived from an EMBL/GenBank/DDBJ whole genome shotgun (WGS) entry which is preliminary data.</text>
</comment>
<name>A0A417YSN7_9BACI</name>
<evidence type="ECO:0000313" key="2">
    <source>
        <dbReference type="Proteomes" id="UP000284416"/>
    </source>
</evidence>
<dbReference type="Proteomes" id="UP000284416">
    <property type="component" value="Unassembled WGS sequence"/>
</dbReference>
<accession>A0A417YSN7</accession>
<sequence>MPSWLRESLFTDLGHGNKTKGFYFAKGGLKLRANLIGVNYGGGVLLYDEGKRKGRGLKNGEI</sequence>
<protein>
    <submittedName>
        <fullName evidence="1">Uncharacterized protein</fullName>
    </submittedName>
</protein>
<dbReference type="EMBL" id="QWEG01000008">
    <property type="protein sequence ID" value="RHW38993.1"/>
    <property type="molecule type" value="Genomic_DNA"/>
</dbReference>
<dbReference type="AlphaFoldDB" id="A0A417YSN7"/>
<evidence type="ECO:0000313" key="1">
    <source>
        <dbReference type="EMBL" id="RHW38993.1"/>
    </source>
</evidence>
<keyword evidence="2" id="KW-1185">Reference proteome</keyword>
<gene>
    <name evidence="1" type="ORF">D1B31_13590</name>
</gene>
<proteinExistence type="predicted"/>
<organism evidence="1 2">
    <name type="scientific">Neobacillus notoginsengisoli</name>
    <dbReference type="NCBI Taxonomy" id="1578198"/>
    <lineage>
        <taxon>Bacteria</taxon>
        <taxon>Bacillati</taxon>
        <taxon>Bacillota</taxon>
        <taxon>Bacilli</taxon>
        <taxon>Bacillales</taxon>
        <taxon>Bacillaceae</taxon>
        <taxon>Neobacillus</taxon>
    </lineage>
</organism>